<keyword evidence="2" id="KW-0812">Transmembrane</keyword>
<dbReference type="KEGG" id="nte:NEUTE1DRAFT120543"/>
<name>F8MEL9_NEUT8</name>
<dbReference type="RefSeq" id="XP_009848652.1">
    <property type="nucleotide sequence ID" value="XM_009850350.1"/>
</dbReference>
<reference evidence="4" key="1">
    <citation type="journal article" date="2011" name="Genetics">
        <title>Massive changes in genome architecture accompany the transition to self-fertility in the filamentous fungus Neurospora tetrasperma.</title>
        <authorList>
            <person name="Ellison C.E."/>
            <person name="Stajich J.E."/>
            <person name="Jacobson D.J."/>
            <person name="Natvig D.O."/>
            <person name="Lapidus A."/>
            <person name="Foster B."/>
            <person name="Aerts A."/>
            <person name="Riley R."/>
            <person name="Lindquist E.A."/>
            <person name="Grigoriev I.V."/>
            <person name="Taylor J.W."/>
        </authorList>
    </citation>
    <scope>NUCLEOTIDE SEQUENCE [LARGE SCALE GENOMIC DNA]</scope>
    <source>
        <strain evidence="4">FGSC 2508 / P0657</strain>
    </source>
</reference>
<feature type="transmembrane region" description="Helical" evidence="2">
    <location>
        <begin position="6"/>
        <end position="25"/>
    </location>
</feature>
<accession>F8MEL9</accession>
<dbReference type="HOGENOM" id="CLU_498834_0_0_1"/>
<keyword evidence="4" id="KW-1185">Reference proteome</keyword>
<dbReference type="PANTHER" id="PTHR37048">
    <property type="entry name" value="QUESTIONABLE PROTEIN"/>
    <property type="match status" value="1"/>
</dbReference>
<evidence type="ECO:0000313" key="4">
    <source>
        <dbReference type="Proteomes" id="UP000008065"/>
    </source>
</evidence>
<keyword evidence="2" id="KW-0472">Membrane</keyword>
<dbReference type="GeneID" id="20823974"/>
<feature type="compositionally biased region" description="Polar residues" evidence="1">
    <location>
        <begin position="351"/>
        <end position="367"/>
    </location>
</feature>
<proteinExistence type="predicted"/>
<dbReference type="OrthoDB" id="3537171at2759"/>
<evidence type="ECO:0000256" key="1">
    <source>
        <dbReference type="SAM" id="MobiDB-lite"/>
    </source>
</evidence>
<dbReference type="PANTHER" id="PTHR37048:SF2">
    <property type="entry name" value="QUESTIONABLE PROTEIN"/>
    <property type="match status" value="1"/>
</dbReference>
<protein>
    <submittedName>
        <fullName evidence="3">Uncharacterized protein</fullName>
    </submittedName>
</protein>
<gene>
    <name evidence="3" type="ORF">NEUTE1DRAFT_120543</name>
</gene>
<evidence type="ECO:0000313" key="3">
    <source>
        <dbReference type="EMBL" id="EGO61648.1"/>
    </source>
</evidence>
<keyword evidence="2" id="KW-1133">Transmembrane helix</keyword>
<dbReference type="EMBL" id="GL891302">
    <property type="protein sequence ID" value="EGO61648.1"/>
    <property type="molecule type" value="Genomic_DNA"/>
</dbReference>
<feature type="region of interest" description="Disordered" evidence="1">
    <location>
        <begin position="351"/>
        <end position="382"/>
    </location>
</feature>
<dbReference type="Proteomes" id="UP000008065">
    <property type="component" value="Unassembled WGS sequence"/>
</dbReference>
<organism evidence="3 4">
    <name type="scientific">Neurospora tetrasperma (strain FGSC 2508 / ATCC MYA-4615 / P0657)</name>
    <dbReference type="NCBI Taxonomy" id="510951"/>
    <lineage>
        <taxon>Eukaryota</taxon>
        <taxon>Fungi</taxon>
        <taxon>Dikarya</taxon>
        <taxon>Ascomycota</taxon>
        <taxon>Pezizomycotina</taxon>
        <taxon>Sordariomycetes</taxon>
        <taxon>Sordariomycetidae</taxon>
        <taxon>Sordariales</taxon>
        <taxon>Sordariaceae</taxon>
        <taxon>Neurospora</taxon>
    </lineage>
</organism>
<evidence type="ECO:0000256" key="2">
    <source>
        <dbReference type="SAM" id="Phobius"/>
    </source>
</evidence>
<dbReference type="VEuPathDB" id="FungiDB:NEUTE1DRAFT_120543"/>
<dbReference type="AlphaFoldDB" id="F8MEL9"/>
<sequence length="546" mass="61223">MNWLRLRFFLNFFVSSFLVLLYFWLGANVLYYGLEIIVPVLETTAKVCQSFQGLLEPVSSFLWHLVRWMGERHSNNPIAAQVLASCQSFVFSTVDIFSHPLHKFQSHETALNSESIFIMSSKPVPSPEAHEPNTKKKLQSAIQYAMDRKSEDLAGLIMWLPGNVKGLPQGYASYDHPVVILSSSISTSNKVEILGMTSFGGRDITQRFKTSRKGMKNRAKYLPIEPTPPHPDTPEKNVMLKVLPYNPKTYSYVDGSVESRRSVLFSVLEEYLPNGSDCMYVVQSPRFYLDKDSYQKLAAFVGFSTVALCHVPVDPEVEREHLTEQLAVKDEPQSPCMLLPFHNGNIPLPAKNQQAQSRHATTQTSEATEPPFPTHSHMQPMSPTPSDFLHAEQVSFLTEHLKRKWACDNGARHVYGLGGPLNLPKFGRNIIRVAIACVAMLTAGGAFSMSTVGREVVEELKAGVQEVMFVAAWKNLQIVAAAKGALAKMAWAVARHFERKWGHYAIASLSACVLHAYYERYPGGRGSKWDQILMLAWDVACLRIIE</sequence>